<comment type="caution">
    <text evidence="1">The sequence shown here is derived from an EMBL/GenBank/DDBJ whole genome shotgun (WGS) entry which is preliminary data.</text>
</comment>
<reference evidence="1" key="2">
    <citation type="submission" date="2022-01" db="EMBL/GenBank/DDBJ databases">
        <authorList>
            <person name="Yamashiro T."/>
            <person name="Shiraishi A."/>
            <person name="Satake H."/>
            <person name="Nakayama K."/>
        </authorList>
    </citation>
    <scope>NUCLEOTIDE SEQUENCE</scope>
</reference>
<dbReference type="EMBL" id="BQNB010012122">
    <property type="protein sequence ID" value="GJS99515.1"/>
    <property type="molecule type" value="Genomic_DNA"/>
</dbReference>
<organism evidence="1 2">
    <name type="scientific">Tanacetum coccineum</name>
    <dbReference type="NCBI Taxonomy" id="301880"/>
    <lineage>
        <taxon>Eukaryota</taxon>
        <taxon>Viridiplantae</taxon>
        <taxon>Streptophyta</taxon>
        <taxon>Embryophyta</taxon>
        <taxon>Tracheophyta</taxon>
        <taxon>Spermatophyta</taxon>
        <taxon>Magnoliopsida</taxon>
        <taxon>eudicotyledons</taxon>
        <taxon>Gunneridae</taxon>
        <taxon>Pentapetalae</taxon>
        <taxon>asterids</taxon>
        <taxon>campanulids</taxon>
        <taxon>Asterales</taxon>
        <taxon>Asteraceae</taxon>
        <taxon>Asteroideae</taxon>
        <taxon>Anthemideae</taxon>
        <taxon>Anthemidinae</taxon>
        <taxon>Tanacetum</taxon>
    </lineage>
</organism>
<protein>
    <submittedName>
        <fullName evidence="1">Uncharacterized protein</fullName>
    </submittedName>
</protein>
<reference evidence="1" key="1">
    <citation type="journal article" date="2022" name="Int. J. Mol. Sci.">
        <title>Draft Genome of Tanacetum Coccineum: Genomic Comparison of Closely Related Tanacetum-Family Plants.</title>
        <authorList>
            <person name="Yamashiro T."/>
            <person name="Shiraishi A."/>
            <person name="Nakayama K."/>
            <person name="Satake H."/>
        </authorList>
    </citation>
    <scope>NUCLEOTIDE SEQUENCE</scope>
</reference>
<evidence type="ECO:0000313" key="2">
    <source>
        <dbReference type="Proteomes" id="UP001151760"/>
    </source>
</evidence>
<evidence type="ECO:0000313" key="1">
    <source>
        <dbReference type="EMBL" id="GJS99515.1"/>
    </source>
</evidence>
<name>A0ABQ5AB05_9ASTR</name>
<keyword evidence="2" id="KW-1185">Reference proteome</keyword>
<accession>A0ABQ5AB05</accession>
<proteinExistence type="predicted"/>
<sequence>MPLEGTYSVEDVAILNAHRTPIQKQPETLLCIVGLSQRYFLGDDLDGFVQSNQRFESCRDQNRHQSLCCSLGATANGHHEPADRYGGAGRDIKVFRGTLYHREVTPRFF</sequence>
<gene>
    <name evidence="1" type="ORF">Tco_0820685</name>
</gene>
<dbReference type="Proteomes" id="UP001151760">
    <property type="component" value="Unassembled WGS sequence"/>
</dbReference>